<evidence type="ECO:0000313" key="12">
    <source>
        <dbReference type="EMBL" id="RVX14079.1"/>
    </source>
</evidence>
<comment type="caution">
    <text evidence="12">The sequence shown here is derived from an EMBL/GenBank/DDBJ whole genome shotgun (WGS) entry which is preliminary data.</text>
</comment>
<dbReference type="GO" id="GO:0003700">
    <property type="term" value="F:DNA-binding transcription factor activity"/>
    <property type="evidence" value="ECO:0007669"/>
    <property type="project" value="UniProtKB-UniRule"/>
</dbReference>
<keyword evidence="3 9" id="KW-0862">Zinc</keyword>
<dbReference type="GO" id="GO:0003677">
    <property type="term" value="F:DNA binding"/>
    <property type="evidence" value="ECO:0007669"/>
    <property type="project" value="UniProtKB-UniRule"/>
</dbReference>
<sequence>MQDIHSMGAGGGRIFGGDRRLRPHQNQALKCPRCESLNTKFCYYNNYNLSQPRHFCKSCRRYWTKGGVLRNVPVGGGCRKTKRSKAKSSSDAPRERKSNSHSSSESSSLTATTTAAATTATTEAVSAPSSNAASTLVGFRESRFFAPQSPNPNFEMPTLLDHSSDGNIFPEIGSFTSLMTGSNDPAALGFNISDISPFKYQEQVDQNQQWQQQQQKMSDELKMQEITAGFLDQTVQVELSALQNRSNHGGFHRWIGRPVVIKVSSIFLETLIKATGLRVFGFDLDVHLQLTFMLDLVTSESATSWLRERDDDNDDGNDECTDGKVWGRGVWEWWGATWVATSPMRDYDSTCRCDGVESLSQMEADTWEEGIVGEEGRFVMNWGIECWAGQCRSGDADGDDDVDTWAPRALETLRSLEDQLSIPRENQNKLPCFKFGRVVSLPSSLLGVP</sequence>
<dbReference type="InterPro" id="IPR045174">
    <property type="entry name" value="Dof"/>
</dbReference>
<evidence type="ECO:0000256" key="4">
    <source>
        <dbReference type="ARBA" id="ARBA00023015"/>
    </source>
</evidence>
<gene>
    <name evidence="12" type="primary">DOF5.4_2</name>
    <name evidence="12" type="ORF">CK203_011454</name>
</gene>
<keyword evidence="7 8" id="KW-0539">Nucleus</keyword>
<evidence type="ECO:0000256" key="9">
    <source>
        <dbReference type="RuleBase" id="RU369094"/>
    </source>
</evidence>
<evidence type="ECO:0000256" key="5">
    <source>
        <dbReference type="ARBA" id="ARBA00023125"/>
    </source>
</evidence>
<keyword evidence="5 8" id="KW-0238">DNA-binding</keyword>
<dbReference type="PANTHER" id="PTHR31992:SF309">
    <property type="entry name" value="DOF ZINC FINGER PROTEIN"/>
    <property type="match status" value="1"/>
</dbReference>
<dbReference type="PANTHER" id="PTHR31992">
    <property type="entry name" value="DOF ZINC FINGER PROTEIN DOF1.4-RELATED"/>
    <property type="match status" value="1"/>
</dbReference>
<protein>
    <recommendedName>
        <fullName evidence="9">Dof zinc finger protein</fullName>
    </recommendedName>
</protein>
<evidence type="ECO:0000256" key="8">
    <source>
        <dbReference type="PROSITE-ProRule" id="PRU00071"/>
    </source>
</evidence>
<feature type="region of interest" description="Disordered" evidence="10">
    <location>
        <begin position="1"/>
        <end position="21"/>
    </location>
</feature>
<dbReference type="PROSITE" id="PS50884">
    <property type="entry name" value="ZF_DOF_2"/>
    <property type="match status" value="1"/>
</dbReference>
<dbReference type="GO" id="GO:0005634">
    <property type="term" value="C:nucleus"/>
    <property type="evidence" value="ECO:0007669"/>
    <property type="project" value="UniProtKB-SubCell"/>
</dbReference>
<comment type="function">
    <text evidence="9">Transcription factor that binds specifically to a 5'-AA[AG]G-3' consensus core sequence.</text>
</comment>
<organism evidence="12 13">
    <name type="scientific">Vitis vinifera</name>
    <name type="common">Grape</name>
    <dbReference type="NCBI Taxonomy" id="29760"/>
    <lineage>
        <taxon>Eukaryota</taxon>
        <taxon>Viridiplantae</taxon>
        <taxon>Streptophyta</taxon>
        <taxon>Embryophyta</taxon>
        <taxon>Tracheophyta</taxon>
        <taxon>Spermatophyta</taxon>
        <taxon>Magnoliopsida</taxon>
        <taxon>eudicotyledons</taxon>
        <taxon>Gunneridae</taxon>
        <taxon>Pentapetalae</taxon>
        <taxon>rosids</taxon>
        <taxon>Vitales</taxon>
        <taxon>Vitaceae</taxon>
        <taxon>Viteae</taxon>
        <taxon>Vitis</taxon>
    </lineage>
</organism>
<dbReference type="AlphaFoldDB" id="A0A438JYR2"/>
<keyword evidence="4 9" id="KW-0805">Transcription regulation</keyword>
<dbReference type="Pfam" id="PF02701">
    <property type="entry name" value="Zn_ribbon_Dof"/>
    <property type="match status" value="1"/>
</dbReference>
<reference evidence="12 13" key="1">
    <citation type="journal article" date="2018" name="PLoS Genet.">
        <title>Population sequencing reveals clonal diversity and ancestral inbreeding in the grapevine cultivar Chardonnay.</title>
        <authorList>
            <person name="Roach M.J."/>
            <person name="Johnson D.L."/>
            <person name="Bohlmann J."/>
            <person name="van Vuuren H.J."/>
            <person name="Jones S.J."/>
            <person name="Pretorius I.S."/>
            <person name="Schmidt S.A."/>
            <person name="Borneman A.R."/>
        </authorList>
    </citation>
    <scope>NUCLEOTIDE SEQUENCE [LARGE SCALE GENOMIC DNA]</scope>
    <source>
        <strain evidence="13">cv. Chardonnay</strain>
        <tissue evidence="12">Leaf</tissue>
    </source>
</reference>
<keyword evidence="6 9" id="KW-0804">Transcription</keyword>
<proteinExistence type="predicted"/>
<evidence type="ECO:0000313" key="13">
    <source>
        <dbReference type="Proteomes" id="UP000288805"/>
    </source>
</evidence>
<keyword evidence="1 9" id="KW-0479">Metal-binding</keyword>
<name>A0A438JYR2_VITVI</name>
<dbReference type="PROSITE" id="PS01361">
    <property type="entry name" value="ZF_DOF_1"/>
    <property type="match status" value="1"/>
</dbReference>
<evidence type="ECO:0000256" key="2">
    <source>
        <dbReference type="ARBA" id="ARBA00022771"/>
    </source>
</evidence>
<keyword evidence="2 8" id="KW-0863">Zinc-finger</keyword>
<feature type="region of interest" description="Disordered" evidence="10">
    <location>
        <begin position="74"/>
        <end position="131"/>
    </location>
</feature>
<evidence type="ECO:0000259" key="11">
    <source>
        <dbReference type="PROSITE" id="PS50884"/>
    </source>
</evidence>
<comment type="subcellular location">
    <subcellularLocation>
        <location evidence="8 9">Nucleus</location>
    </subcellularLocation>
</comment>
<feature type="domain" description="Dof-type" evidence="11">
    <location>
        <begin position="29"/>
        <end position="83"/>
    </location>
</feature>
<evidence type="ECO:0000256" key="6">
    <source>
        <dbReference type="ARBA" id="ARBA00023163"/>
    </source>
</evidence>
<evidence type="ECO:0000256" key="1">
    <source>
        <dbReference type="ARBA" id="ARBA00022723"/>
    </source>
</evidence>
<dbReference type="OrthoDB" id="1927254at2759"/>
<dbReference type="EMBL" id="QGNW01000022">
    <property type="protein sequence ID" value="RVX14079.1"/>
    <property type="molecule type" value="Genomic_DNA"/>
</dbReference>
<evidence type="ECO:0000256" key="7">
    <source>
        <dbReference type="ARBA" id="ARBA00023242"/>
    </source>
</evidence>
<dbReference type="GO" id="GO:0008270">
    <property type="term" value="F:zinc ion binding"/>
    <property type="evidence" value="ECO:0007669"/>
    <property type="project" value="UniProtKB-KW"/>
</dbReference>
<dbReference type="Proteomes" id="UP000288805">
    <property type="component" value="Unassembled WGS sequence"/>
</dbReference>
<feature type="compositionally biased region" description="Low complexity" evidence="10">
    <location>
        <begin position="100"/>
        <end position="130"/>
    </location>
</feature>
<evidence type="ECO:0000256" key="3">
    <source>
        <dbReference type="ARBA" id="ARBA00022833"/>
    </source>
</evidence>
<evidence type="ECO:0000256" key="10">
    <source>
        <dbReference type="SAM" id="MobiDB-lite"/>
    </source>
</evidence>
<accession>A0A438JYR2</accession>
<dbReference type="InterPro" id="IPR003851">
    <property type="entry name" value="Znf_Dof"/>
</dbReference>